<evidence type="ECO:0000256" key="2">
    <source>
        <dbReference type="SAM" id="MobiDB-lite"/>
    </source>
</evidence>
<accession>A2ELX7</accession>
<dbReference type="Proteomes" id="UP000001542">
    <property type="component" value="Unassembled WGS sequence"/>
</dbReference>
<dbReference type="SUPFAM" id="SSF57997">
    <property type="entry name" value="Tropomyosin"/>
    <property type="match status" value="1"/>
</dbReference>
<feature type="coiled-coil region" evidence="1">
    <location>
        <begin position="10"/>
        <end position="44"/>
    </location>
</feature>
<feature type="coiled-coil region" evidence="1">
    <location>
        <begin position="179"/>
        <end position="213"/>
    </location>
</feature>
<organism evidence="3 4">
    <name type="scientific">Trichomonas vaginalis (strain ATCC PRA-98 / G3)</name>
    <dbReference type="NCBI Taxonomy" id="412133"/>
    <lineage>
        <taxon>Eukaryota</taxon>
        <taxon>Metamonada</taxon>
        <taxon>Parabasalia</taxon>
        <taxon>Trichomonadida</taxon>
        <taxon>Trichomonadidae</taxon>
        <taxon>Trichomonas</taxon>
    </lineage>
</organism>
<keyword evidence="1" id="KW-0175">Coiled coil</keyword>
<feature type="coiled-coil region" evidence="1">
    <location>
        <begin position="244"/>
        <end position="355"/>
    </location>
</feature>
<reference evidence="3" key="2">
    <citation type="journal article" date="2007" name="Science">
        <title>Draft genome sequence of the sexually transmitted pathogen Trichomonas vaginalis.</title>
        <authorList>
            <person name="Carlton J.M."/>
            <person name="Hirt R.P."/>
            <person name="Silva J.C."/>
            <person name="Delcher A.L."/>
            <person name="Schatz M."/>
            <person name="Zhao Q."/>
            <person name="Wortman J.R."/>
            <person name="Bidwell S.L."/>
            <person name="Alsmark U.C.M."/>
            <person name="Besteiro S."/>
            <person name="Sicheritz-Ponten T."/>
            <person name="Noel C.J."/>
            <person name="Dacks J.B."/>
            <person name="Foster P.G."/>
            <person name="Simillion C."/>
            <person name="Van de Peer Y."/>
            <person name="Miranda-Saavedra D."/>
            <person name="Barton G.J."/>
            <person name="Westrop G.D."/>
            <person name="Mueller S."/>
            <person name="Dessi D."/>
            <person name="Fiori P.L."/>
            <person name="Ren Q."/>
            <person name="Paulsen I."/>
            <person name="Zhang H."/>
            <person name="Bastida-Corcuera F.D."/>
            <person name="Simoes-Barbosa A."/>
            <person name="Brown M.T."/>
            <person name="Hayes R.D."/>
            <person name="Mukherjee M."/>
            <person name="Okumura C.Y."/>
            <person name="Schneider R."/>
            <person name="Smith A.J."/>
            <person name="Vanacova S."/>
            <person name="Villalvazo M."/>
            <person name="Haas B.J."/>
            <person name="Pertea M."/>
            <person name="Feldblyum T.V."/>
            <person name="Utterback T.R."/>
            <person name="Shu C.L."/>
            <person name="Osoegawa K."/>
            <person name="de Jong P.J."/>
            <person name="Hrdy I."/>
            <person name="Horvathova L."/>
            <person name="Zubacova Z."/>
            <person name="Dolezal P."/>
            <person name="Malik S.B."/>
            <person name="Logsdon J.M. Jr."/>
            <person name="Henze K."/>
            <person name="Gupta A."/>
            <person name="Wang C.C."/>
            <person name="Dunne R.L."/>
            <person name="Upcroft J.A."/>
            <person name="Upcroft P."/>
            <person name="White O."/>
            <person name="Salzberg S.L."/>
            <person name="Tang P."/>
            <person name="Chiu C.-H."/>
            <person name="Lee Y.-S."/>
            <person name="Embley T.M."/>
            <person name="Coombs G.H."/>
            <person name="Mottram J.C."/>
            <person name="Tachezy J."/>
            <person name="Fraser-Liggett C.M."/>
            <person name="Johnson P.J."/>
        </authorList>
    </citation>
    <scope>NUCLEOTIDE SEQUENCE [LARGE SCALE GENOMIC DNA]</scope>
    <source>
        <strain evidence="3">G3</strain>
    </source>
</reference>
<proteinExistence type="predicted"/>
<dbReference type="EMBL" id="DS113426">
    <property type="protein sequence ID" value="EAY06316.1"/>
    <property type="molecule type" value="Genomic_DNA"/>
</dbReference>
<dbReference type="RefSeq" id="XP_001318539.1">
    <property type="nucleotide sequence ID" value="XM_001318504.1"/>
</dbReference>
<name>A2ELX7_TRIV3</name>
<dbReference type="VEuPathDB" id="TrichDB:TVAG_065730"/>
<dbReference type="SMR" id="A2ELX7"/>
<gene>
    <name evidence="3" type="ORF">TVAG_065730</name>
</gene>
<evidence type="ECO:0000313" key="4">
    <source>
        <dbReference type="Proteomes" id="UP000001542"/>
    </source>
</evidence>
<evidence type="ECO:0000313" key="3">
    <source>
        <dbReference type="EMBL" id="EAY06316.1"/>
    </source>
</evidence>
<dbReference type="KEGG" id="tva:4764189"/>
<dbReference type="VEuPathDB" id="TrichDB:TVAGG3_0988590"/>
<reference evidence="3" key="1">
    <citation type="submission" date="2006-10" db="EMBL/GenBank/DDBJ databases">
        <authorList>
            <person name="Amadeo P."/>
            <person name="Zhao Q."/>
            <person name="Wortman J."/>
            <person name="Fraser-Liggett C."/>
            <person name="Carlton J."/>
        </authorList>
    </citation>
    <scope>NUCLEOTIDE SEQUENCE</scope>
    <source>
        <strain evidence="3">G3</strain>
    </source>
</reference>
<dbReference type="InParanoid" id="A2ELX7"/>
<dbReference type="AlphaFoldDB" id="A2ELX7"/>
<keyword evidence="4" id="KW-1185">Reference proteome</keyword>
<evidence type="ECO:0000256" key="1">
    <source>
        <dbReference type="SAM" id="Coils"/>
    </source>
</evidence>
<protein>
    <submittedName>
        <fullName evidence="3">Uncharacterized protein</fullName>
    </submittedName>
</protein>
<sequence>MGEIPPYQPIDDEEAAYREAHQALVEALEEQATLRDRLNQIAKRNMPAEWGQPVIITPIEGRIRSNNANLSPAEIIHQLESTELLLSRTKQSVASLNEEKAKVQKEITDILEKAPYEVAQIVSDNAMKHKLYIMNLQRDLEKEINIWAVKKRELLSESEQLSISSQMKLRESVAQHEKVDAQRAKTQQLAAELRQLLTKSKELRDILDDYKVKVNLIETLEGEIEANKMKSDKLLVEINQQKMLLRAKKVSDEAQKKIDQQNDQILELKYSVGVAQNELERAKSEKINLQAQENVLKQSLEEATDRFKAAQTQVSVLESEIDFLTEELNKIKGKIKDENEKNVELNKTYRSWKLEAVEEFIGKNHKKIHRPERVVESLNGVMDEFYHRERPSTVTISEKKKPKIRVSKKPRPQTEMLSARRKPRS</sequence>
<feature type="coiled-coil region" evidence="1">
    <location>
        <begin position="79"/>
        <end position="113"/>
    </location>
</feature>
<feature type="region of interest" description="Disordered" evidence="2">
    <location>
        <begin position="392"/>
        <end position="425"/>
    </location>
</feature>
<feature type="compositionally biased region" description="Basic residues" evidence="2">
    <location>
        <begin position="400"/>
        <end position="411"/>
    </location>
</feature>